<comment type="caution">
    <text evidence="1">The sequence shown here is derived from an EMBL/GenBank/DDBJ whole genome shotgun (WGS) entry which is preliminary data.</text>
</comment>
<proteinExistence type="predicted"/>
<dbReference type="NCBIfam" id="TIGR03344">
    <property type="entry name" value="VI_effect_Hcp1"/>
    <property type="match status" value="1"/>
</dbReference>
<dbReference type="PANTHER" id="PTHR36152">
    <property type="entry name" value="CYTOPLASMIC PROTEIN-RELATED"/>
    <property type="match status" value="1"/>
</dbReference>
<reference evidence="1 2" key="1">
    <citation type="journal article" date="2011" name="Int. J. Syst. Evol. Microbiol.">
        <title>Zhongshania antarctica gen. nov., sp. nov. and Zhongshania guokunii sp. nov., gammaproteobacteria respectively isolated from coastal attached (fast) ice and surface seawater of the Antarctic.</title>
        <authorList>
            <person name="Li H.J."/>
            <person name="Zhang X.Y."/>
            <person name="Chen C.X."/>
            <person name="Zhang Y.J."/>
            <person name="Gao Z.M."/>
            <person name="Yu Y."/>
            <person name="Chen X.L."/>
            <person name="Chen B."/>
            <person name="Zhang Y.Z."/>
        </authorList>
    </citation>
    <scope>NUCLEOTIDE SEQUENCE [LARGE SCALE GENOMIC DNA]</scope>
    <source>
        <strain evidence="1 2">R06B22</strain>
    </source>
</reference>
<dbReference type="InterPro" id="IPR053165">
    <property type="entry name" value="HSI-I_assembly_Hcp1"/>
</dbReference>
<dbReference type="Proteomes" id="UP001557484">
    <property type="component" value="Unassembled WGS sequence"/>
</dbReference>
<dbReference type="EMBL" id="JBFRYB010000001">
    <property type="protein sequence ID" value="MEX1664333.1"/>
    <property type="molecule type" value="Genomic_DNA"/>
</dbReference>
<accession>A0ABV3TTP4</accession>
<evidence type="ECO:0000313" key="2">
    <source>
        <dbReference type="Proteomes" id="UP001557484"/>
    </source>
</evidence>
<dbReference type="PANTHER" id="PTHR36152:SF5">
    <property type="entry name" value="PROTEIN HCP1"/>
    <property type="match status" value="1"/>
</dbReference>
<dbReference type="Gene3D" id="2.30.110.20">
    <property type="entry name" value="Hcp1-like"/>
    <property type="match status" value="1"/>
</dbReference>
<dbReference type="RefSeq" id="WP_368374457.1">
    <property type="nucleotide sequence ID" value="NZ_JBFRYB010000001.1"/>
</dbReference>
<dbReference type="InterPro" id="IPR008514">
    <property type="entry name" value="T6SS_Hcp"/>
</dbReference>
<dbReference type="InterPro" id="IPR018247">
    <property type="entry name" value="EF_Hand_1_Ca_BS"/>
</dbReference>
<dbReference type="PROSITE" id="PS00018">
    <property type="entry name" value="EF_HAND_1"/>
    <property type="match status" value="1"/>
</dbReference>
<keyword evidence="2" id="KW-1185">Reference proteome</keyword>
<dbReference type="InterPro" id="IPR036624">
    <property type="entry name" value="Hcp1-lik_sf"/>
</dbReference>
<evidence type="ECO:0000313" key="1">
    <source>
        <dbReference type="EMBL" id="MEX1664333.1"/>
    </source>
</evidence>
<protein>
    <submittedName>
        <fullName evidence="1">Hcp family type VI secretion system effector</fullName>
    </submittedName>
</protein>
<dbReference type="Pfam" id="PF05638">
    <property type="entry name" value="T6SS_HCP"/>
    <property type="match status" value="1"/>
</dbReference>
<organism evidence="1 2">
    <name type="scientific">Zhongshania arctica</name>
    <dbReference type="NCBI Taxonomy" id="3238302"/>
    <lineage>
        <taxon>Bacteria</taxon>
        <taxon>Pseudomonadati</taxon>
        <taxon>Pseudomonadota</taxon>
        <taxon>Gammaproteobacteria</taxon>
        <taxon>Cellvibrionales</taxon>
        <taxon>Spongiibacteraceae</taxon>
        <taxon>Zhongshania</taxon>
    </lineage>
</organism>
<gene>
    <name evidence="1" type="ORF">AB4875_02470</name>
</gene>
<dbReference type="SUPFAM" id="SSF141452">
    <property type="entry name" value="Hcp1-like"/>
    <property type="match status" value="1"/>
</dbReference>
<sequence>MKKSHSMMKRVSWLLLPLFMILPYTAQAGISMFLEFSSESGIRGETQDRDSEGQIDVLEFSEGMSSNPNTGQYGGQSNGRPTANALAVTKYLDSSSPALRKALVEGRMIQEVTLRVRKGGSEPFVYFVIKLKKVYVTKVSMGGGGEDARLSEKVELTFQKVVWTYTPQKANGAPDTDVIEGWDFVENRAHR</sequence>
<name>A0ABV3TTP4_9GAMM</name>